<evidence type="ECO:0000259" key="4">
    <source>
        <dbReference type="SMART" id="SM00796"/>
    </source>
</evidence>
<dbReference type="Proteomes" id="UP000824073">
    <property type="component" value="Unassembled WGS sequence"/>
</dbReference>
<reference evidence="5" key="1">
    <citation type="submission" date="2020-10" db="EMBL/GenBank/DDBJ databases">
        <authorList>
            <person name="Gilroy R."/>
        </authorList>
    </citation>
    <scope>NUCLEOTIDE SEQUENCE</scope>
    <source>
        <strain evidence="5">CHK191-8634</strain>
    </source>
</reference>
<dbReference type="GO" id="GO:0005524">
    <property type="term" value="F:ATP binding"/>
    <property type="evidence" value="ECO:0007669"/>
    <property type="project" value="UniProtKB-KW"/>
</dbReference>
<dbReference type="NCBIfam" id="TIGR00370">
    <property type="entry name" value="5-oxoprolinase subunit PxpB"/>
    <property type="match status" value="1"/>
</dbReference>
<dbReference type="Pfam" id="PF02682">
    <property type="entry name" value="CT_C_D"/>
    <property type="match status" value="1"/>
</dbReference>
<dbReference type="EC" id="3.5.2.9" evidence="5"/>
<keyword evidence="2 5" id="KW-0378">Hydrolase</keyword>
<name>A0A9D1ITW2_9CLOT</name>
<dbReference type="InterPro" id="IPR029000">
    <property type="entry name" value="Cyclophilin-like_dom_sf"/>
</dbReference>
<keyword evidence="1" id="KW-0547">Nucleotide-binding</keyword>
<dbReference type="SUPFAM" id="SSF160467">
    <property type="entry name" value="PH0987 N-terminal domain-like"/>
    <property type="match status" value="1"/>
</dbReference>
<dbReference type="Gene3D" id="3.30.1360.40">
    <property type="match status" value="1"/>
</dbReference>
<accession>A0A9D1ITW2</accession>
<dbReference type="PANTHER" id="PTHR34698">
    <property type="entry name" value="5-OXOPROLINASE SUBUNIT B"/>
    <property type="match status" value="1"/>
</dbReference>
<evidence type="ECO:0000313" key="6">
    <source>
        <dbReference type="Proteomes" id="UP000824073"/>
    </source>
</evidence>
<dbReference type="GO" id="GO:0017168">
    <property type="term" value="F:5-oxoprolinase (ATP-hydrolyzing) activity"/>
    <property type="evidence" value="ECO:0007669"/>
    <property type="project" value="UniProtKB-EC"/>
</dbReference>
<keyword evidence="3" id="KW-0067">ATP-binding</keyword>
<reference evidence="5" key="2">
    <citation type="journal article" date="2021" name="PeerJ">
        <title>Extensive microbial diversity within the chicken gut microbiome revealed by metagenomics and culture.</title>
        <authorList>
            <person name="Gilroy R."/>
            <person name="Ravi A."/>
            <person name="Getino M."/>
            <person name="Pursley I."/>
            <person name="Horton D.L."/>
            <person name="Alikhan N.F."/>
            <person name="Baker D."/>
            <person name="Gharbi K."/>
            <person name="Hall N."/>
            <person name="Watson M."/>
            <person name="Adriaenssens E.M."/>
            <person name="Foster-Nyarko E."/>
            <person name="Jarju S."/>
            <person name="Secka A."/>
            <person name="Antonio M."/>
            <person name="Oren A."/>
            <person name="Chaudhuri R.R."/>
            <person name="La Ragione R."/>
            <person name="Hildebrand F."/>
            <person name="Pallen M.J."/>
        </authorList>
    </citation>
    <scope>NUCLEOTIDE SEQUENCE</scope>
    <source>
        <strain evidence="5">CHK191-8634</strain>
    </source>
</reference>
<dbReference type="AlphaFoldDB" id="A0A9D1ITW2"/>
<dbReference type="SUPFAM" id="SSF50891">
    <property type="entry name" value="Cyclophilin-like"/>
    <property type="match status" value="1"/>
</dbReference>
<evidence type="ECO:0000313" key="5">
    <source>
        <dbReference type="EMBL" id="HIU43262.1"/>
    </source>
</evidence>
<protein>
    <submittedName>
        <fullName evidence="5">5-oxoprolinase subunit PxpB</fullName>
        <ecNumber evidence="5">3.5.2.9</ecNumber>
    </submittedName>
</protein>
<comment type="caution">
    <text evidence="5">The sequence shown here is derived from an EMBL/GenBank/DDBJ whole genome shotgun (WGS) entry which is preliminary data.</text>
</comment>
<gene>
    <name evidence="5" type="primary">pxpB</name>
    <name evidence="5" type="ORF">IAB67_03070</name>
</gene>
<dbReference type="InterPro" id="IPR010016">
    <property type="entry name" value="PxpB"/>
</dbReference>
<dbReference type="EMBL" id="DVMR01000033">
    <property type="protein sequence ID" value="HIU43262.1"/>
    <property type="molecule type" value="Genomic_DNA"/>
</dbReference>
<dbReference type="SMART" id="SM00796">
    <property type="entry name" value="AHS1"/>
    <property type="match status" value="1"/>
</dbReference>
<dbReference type="InterPro" id="IPR003833">
    <property type="entry name" value="CT_C_D"/>
</dbReference>
<sequence>MARFLACGDSALTVELGQGISPEINARVTALTALITEARLPGVRELVPAYCSLTVQYDSSLTSHTQLTAALTELCRHLDGPAAAAGTLVELPVLYGGFCGQDLDFVAQNAGLSPEQVIQIHSQTDYLIYMLGFTPGFPYLGGMDGRIAAPRLQTPRVRIPAGSVGIAGEQTGVYPIASPGGWQIIGRTPLRLFDPQREQPFLLSAGQRVRFVPIDEAEYRRLGGSDEAC</sequence>
<evidence type="ECO:0000256" key="3">
    <source>
        <dbReference type="ARBA" id="ARBA00022840"/>
    </source>
</evidence>
<evidence type="ECO:0000256" key="1">
    <source>
        <dbReference type="ARBA" id="ARBA00022741"/>
    </source>
</evidence>
<evidence type="ECO:0000256" key="2">
    <source>
        <dbReference type="ARBA" id="ARBA00022801"/>
    </source>
</evidence>
<organism evidence="5 6">
    <name type="scientific">Candidatus Ventrousia excrementavium</name>
    <dbReference type="NCBI Taxonomy" id="2840961"/>
    <lineage>
        <taxon>Bacteria</taxon>
        <taxon>Bacillati</taxon>
        <taxon>Bacillota</taxon>
        <taxon>Clostridia</taxon>
        <taxon>Eubacteriales</taxon>
        <taxon>Clostridiaceae</taxon>
        <taxon>Clostridiaceae incertae sedis</taxon>
        <taxon>Candidatus Ventrousia</taxon>
    </lineage>
</organism>
<dbReference type="PANTHER" id="PTHR34698:SF2">
    <property type="entry name" value="5-OXOPROLINASE SUBUNIT B"/>
    <property type="match status" value="1"/>
</dbReference>
<proteinExistence type="predicted"/>
<dbReference type="Gene3D" id="2.40.100.10">
    <property type="entry name" value="Cyclophilin-like"/>
    <property type="match status" value="1"/>
</dbReference>
<feature type="domain" description="Carboxyltransferase" evidence="4">
    <location>
        <begin position="2"/>
        <end position="203"/>
    </location>
</feature>